<dbReference type="InterPro" id="IPR000160">
    <property type="entry name" value="GGDEF_dom"/>
</dbReference>
<dbReference type="GO" id="GO:0043709">
    <property type="term" value="P:cell adhesion involved in single-species biofilm formation"/>
    <property type="evidence" value="ECO:0007669"/>
    <property type="project" value="TreeGrafter"/>
</dbReference>
<comment type="caution">
    <text evidence="8">The sequence shown here is derived from an EMBL/GenBank/DDBJ whole genome shotgun (WGS) entry which is preliminary data.</text>
</comment>
<evidence type="ECO:0000256" key="4">
    <source>
        <dbReference type="ARBA" id="ARBA00022989"/>
    </source>
</evidence>
<comment type="subcellular location">
    <subcellularLocation>
        <location evidence="1">Cell membrane</location>
        <topology evidence="1">Multi-pass membrane protein</topology>
    </subcellularLocation>
</comment>
<evidence type="ECO:0000256" key="3">
    <source>
        <dbReference type="ARBA" id="ARBA00022692"/>
    </source>
</evidence>
<dbReference type="Gene3D" id="3.30.450.20">
    <property type="entry name" value="PAS domain"/>
    <property type="match status" value="2"/>
</dbReference>
<dbReference type="SMART" id="SM00267">
    <property type="entry name" value="GGDEF"/>
    <property type="match status" value="1"/>
</dbReference>
<sequence length="536" mass="59010">MHYWHERKKGFKLKLSFIIFIIVFFSVAATFTLNTLVSFNTQKSSLTNNTLDMNLITAGEISQTTNTILLSMQDSLEAAAEFISDGGSGNQKSAQHQVDFLRASVPYFNSVVLVDSSGTVTAASPEELDIKGSRLTSVQSREALAEKRPLVSDPYMSLTKHMIVLASYPVYSSDGLYMGFVGGTIYLQESNVFQKLLGQQRVNENGSYFYVVDADGNLIFHPEAARIGENVSGNPAVKELLSGRSGKMELTNTLGTSYLAGYSVVPATGWGIIFQTPTENVGDSVDNVISRMALISVPLLVLLLLLALFVSHRLASPINRLASAASRLKRGDATVRELPEARSMIFEAKVLYDTVSAALRTLDERAEVYSRQARTDVLTGLRNRRRMEAIVEDWASQRVPFSVIMIDIDHFKQVNDTFGHQNGDETLRYVAGILVEEKGSMDQCCRYGGEEFAILLPWRSAEQAFELAERIRIRTENGNSPTGQVLTVSLGISEFPAFASDAKALFKQADEALYAAKDGGRNRAVIHRPGKNDALK</sequence>
<accession>A0A841TFB4</accession>
<keyword evidence="3 6" id="KW-0812">Transmembrane</keyword>
<evidence type="ECO:0000256" key="1">
    <source>
        <dbReference type="ARBA" id="ARBA00004651"/>
    </source>
</evidence>
<dbReference type="SUPFAM" id="SSF55073">
    <property type="entry name" value="Nucleotide cyclase"/>
    <property type="match status" value="1"/>
</dbReference>
<dbReference type="Proteomes" id="UP000574133">
    <property type="component" value="Unassembled WGS sequence"/>
</dbReference>
<dbReference type="NCBIfam" id="TIGR00254">
    <property type="entry name" value="GGDEF"/>
    <property type="match status" value="1"/>
</dbReference>
<dbReference type="RefSeq" id="WP_185180269.1">
    <property type="nucleotide sequence ID" value="NZ_CBCSEP010000002.1"/>
</dbReference>
<dbReference type="InterPro" id="IPR029787">
    <property type="entry name" value="Nucleotide_cyclase"/>
</dbReference>
<dbReference type="CDD" id="cd01949">
    <property type="entry name" value="GGDEF"/>
    <property type="match status" value="1"/>
</dbReference>
<dbReference type="GO" id="GO:0005886">
    <property type="term" value="C:plasma membrane"/>
    <property type="evidence" value="ECO:0007669"/>
    <property type="project" value="UniProtKB-SubCell"/>
</dbReference>
<dbReference type="InterPro" id="IPR033479">
    <property type="entry name" value="dCache_1"/>
</dbReference>
<dbReference type="PANTHER" id="PTHR45138">
    <property type="entry name" value="REGULATORY COMPONENTS OF SENSORY TRANSDUCTION SYSTEM"/>
    <property type="match status" value="1"/>
</dbReference>
<dbReference type="Pfam" id="PF00990">
    <property type="entry name" value="GGDEF"/>
    <property type="match status" value="1"/>
</dbReference>
<dbReference type="InterPro" id="IPR029151">
    <property type="entry name" value="Sensor-like_sf"/>
</dbReference>
<dbReference type="GO" id="GO:1902201">
    <property type="term" value="P:negative regulation of bacterial-type flagellum-dependent cell motility"/>
    <property type="evidence" value="ECO:0007669"/>
    <property type="project" value="TreeGrafter"/>
</dbReference>
<dbReference type="GO" id="GO:0052621">
    <property type="term" value="F:diguanylate cyclase activity"/>
    <property type="evidence" value="ECO:0007669"/>
    <property type="project" value="TreeGrafter"/>
</dbReference>
<name>A0A841TFB4_9BACL</name>
<dbReference type="Gene3D" id="6.10.340.10">
    <property type="match status" value="1"/>
</dbReference>
<keyword evidence="5 6" id="KW-0472">Membrane</keyword>
<dbReference type="AlphaFoldDB" id="A0A841TFB4"/>
<keyword evidence="9" id="KW-1185">Reference proteome</keyword>
<dbReference type="EMBL" id="JACJVN010000065">
    <property type="protein sequence ID" value="MBB6679006.1"/>
    <property type="molecule type" value="Genomic_DNA"/>
</dbReference>
<feature type="domain" description="GGDEF" evidence="7">
    <location>
        <begin position="399"/>
        <end position="529"/>
    </location>
</feature>
<dbReference type="FunFam" id="3.30.70.270:FF:000001">
    <property type="entry name" value="Diguanylate cyclase domain protein"/>
    <property type="match status" value="1"/>
</dbReference>
<dbReference type="Gene3D" id="3.30.70.270">
    <property type="match status" value="1"/>
</dbReference>
<dbReference type="CDD" id="cd18773">
    <property type="entry name" value="PDC1_HK_sensor"/>
    <property type="match status" value="1"/>
</dbReference>
<dbReference type="InterPro" id="IPR050469">
    <property type="entry name" value="Diguanylate_Cyclase"/>
</dbReference>
<gene>
    <name evidence="8" type="ORF">H4Q31_17080</name>
</gene>
<proteinExistence type="predicted"/>
<dbReference type="SUPFAM" id="SSF103190">
    <property type="entry name" value="Sensory domain-like"/>
    <property type="match status" value="1"/>
</dbReference>
<reference evidence="8 9" key="1">
    <citation type="submission" date="2020-08" db="EMBL/GenBank/DDBJ databases">
        <title>Cohnella phylogeny.</title>
        <authorList>
            <person name="Dunlap C."/>
        </authorList>
    </citation>
    <scope>NUCLEOTIDE SEQUENCE [LARGE SCALE GENOMIC DNA]</scope>
    <source>
        <strain evidence="8 9">DSM 103658</strain>
    </source>
</reference>
<evidence type="ECO:0000256" key="6">
    <source>
        <dbReference type="SAM" id="Phobius"/>
    </source>
</evidence>
<evidence type="ECO:0000313" key="9">
    <source>
        <dbReference type="Proteomes" id="UP000574133"/>
    </source>
</evidence>
<dbReference type="PROSITE" id="PS50887">
    <property type="entry name" value="GGDEF"/>
    <property type="match status" value="1"/>
</dbReference>
<feature type="transmembrane region" description="Helical" evidence="6">
    <location>
        <begin position="288"/>
        <end position="310"/>
    </location>
</feature>
<evidence type="ECO:0000256" key="5">
    <source>
        <dbReference type="ARBA" id="ARBA00023136"/>
    </source>
</evidence>
<keyword evidence="4 6" id="KW-1133">Transmembrane helix</keyword>
<dbReference type="InterPro" id="IPR043128">
    <property type="entry name" value="Rev_trsase/Diguanyl_cyclase"/>
</dbReference>
<dbReference type="Pfam" id="PF02743">
    <property type="entry name" value="dCache_1"/>
    <property type="match status" value="1"/>
</dbReference>
<organism evidence="8 9">
    <name type="scientific">Cohnella lubricantis</name>
    <dbReference type="NCBI Taxonomy" id="2163172"/>
    <lineage>
        <taxon>Bacteria</taxon>
        <taxon>Bacillati</taxon>
        <taxon>Bacillota</taxon>
        <taxon>Bacilli</taxon>
        <taxon>Bacillales</taxon>
        <taxon>Paenibacillaceae</taxon>
        <taxon>Cohnella</taxon>
    </lineage>
</organism>
<keyword evidence="2" id="KW-1003">Cell membrane</keyword>
<dbReference type="PANTHER" id="PTHR45138:SF9">
    <property type="entry name" value="DIGUANYLATE CYCLASE DGCM-RELATED"/>
    <property type="match status" value="1"/>
</dbReference>
<evidence type="ECO:0000256" key="2">
    <source>
        <dbReference type="ARBA" id="ARBA00022475"/>
    </source>
</evidence>
<feature type="transmembrane region" description="Helical" evidence="6">
    <location>
        <begin position="15"/>
        <end position="37"/>
    </location>
</feature>
<protein>
    <submittedName>
        <fullName evidence="8">Diguanylate cyclase</fullName>
    </submittedName>
</protein>
<dbReference type="CDD" id="cd12912">
    <property type="entry name" value="PDC2_MCP_like"/>
    <property type="match status" value="1"/>
</dbReference>
<evidence type="ECO:0000259" key="7">
    <source>
        <dbReference type="PROSITE" id="PS50887"/>
    </source>
</evidence>
<evidence type="ECO:0000313" key="8">
    <source>
        <dbReference type="EMBL" id="MBB6679006.1"/>
    </source>
</evidence>